<feature type="domain" description="Carboxylesterase type B" evidence="10">
    <location>
        <begin position="52"/>
        <end position="549"/>
    </location>
</feature>
<dbReference type="SUPFAM" id="SSF53474">
    <property type="entry name" value="alpha/beta-Hydrolases"/>
    <property type="match status" value="1"/>
</dbReference>
<dbReference type="InterPro" id="IPR050309">
    <property type="entry name" value="Type-B_Carboxylest/Lipase"/>
</dbReference>
<feature type="signal peptide" evidence="8">
    <location>
        <begin position="1"/>
        <end position="21"/>
    </location>
</feature>
<evidence type="ECO:0000256" key="4">
    <source>
        <dbReference type="ARBA" id="ARBA00022729"/>
    </source>
</evidence>
<keyword evidence="12" id="KW-1185">Reference proteome</keyword>
<dbReference type="PROSITE" id="PS00122">
    <property type="entry name" value="CARBOXYLESTERASE_B_1"/>
    <property type="match status" value="1"/>
</dbReference>
<keyword evidence="3" id="KW-0964">Secreted</keyword>
<evidence type="ECO:0000256" key="5">
    <source>
        <dbReference type="ARBA" id="ARBA00022801"/>
    </source>
</evidence>
<comment type="caution">
    <text evidence="11">The sequence shown here is derived from an EMBL/GenBank/DDBJ whole genome shotgun (WGS) entry which is preliminary data.</text>
</comment>
<evidence type="ECO:0000256" key="6">
    <source>
        <dbReference type="ARBA" id="ARBA00023098"/>
    </source>
</evidence>
<dbReference type="Proteomes" id="UP000557566">
    <property type="component" value="Unassembled WGS sequence"/>
</dbReference>
<dbReference type="GO" id="GO:0006629">
    <property type="term" value="P:lipid metabolic process"/>
    <property type="evidence" value="ECO:0007669"/>
    <property type="project" value="UniProtKB-KW"/>
</dbReference>
<dbReference type="Pfam" id="PF00135">
    <property type="entry name" value="COesterase"/>
    <property type="match status" value="1"/>
</dbReference>
<feature type="compositionally biased region" description="Pro residues" evidence="9">
    <location>
        <begin position="28"/>
        <end position="41"/>
    </location>
</feature>
<keyword evidence="4 8" id="KW-0732">Signal</keyword>
<evidence type="ECO:0000313" key="12">
    <source>
        <dbReference type="Proteomes" id="UP000557566"/>
    </source>
</evidence>
<keyword evidence="5 8" id="KW-0378">Hydrolase</keyword>
<comment type="similarity">
    <text evidence="2 8">Belongs to the type-B carboxylesterase/lipase family.</text>
</comment>
<proteinExistence type="inferred from homology"/>
<organism evidence="11 12">
    <name type="scientific">Ophiocordyceps sinensis</name>
    <dbReference type="NCBI Taxonomy" id="72228"/>
    <lineage>
        <taxon>Eukaryota</taxon>
        <taxon>Fungi</taxon>
        <taxon>Dikarya</taxon>
        <taxon>Ascomycota</taxon>
        <taxon>Pezizomycotina</taxon>
        <taxon>Sordariomycetes</taxon>
        <taxon>Hypocreomycetidae</taxon>
        <taxon>Hypocreales</taxon>
        <taxon>Ophiocordycipitaceae</taxon>
        <taxon>Ophiocordyceps</taxon>
    </lineage>
</organism>
<dbReference type="Gene3D" id="3.40.50.1820">
    <property type="entry name" value="alpha/beta hydrolase"/>
    <property type="match status" value="1"/>
</dbReference>
<dbReference type="PANTHER" id="PTHR11559">
    <property type="entry name" value="CARBOXYLESTERASE"/>
    <property type="match status" value="1"/>
</dbReference>
<dbReference type="GO" id="GO:0005576">
    <property type="term" value="C:extracellular region"/>
    <property type="evidence" value="ECO:0007669"/>
    <property type="project" value="UniProtKB-SubCell"/>
</dbReference>
<evidence type="ECO:0000256" key="8">
    <source>
        <dbReference type="RuleBase" id="RU361235"/>
    </source>
</evidence>
<evidence type="ECO:0000256" key="9">
    <source>
        <dbReference type="SAM" id="MobiDB-lite"/>
    </source>
</evidence>
<name>A0A8H4LRK4_9HYPO</name>
<gene>
    <name evidence="11" type="ORF">G6O67_008703</name>
</gene>
<evidence type="ECO:0000256" key="2">
    <source>
        <dbReference type="ARBA" id="ARBA00005964"/>
    </source>
</evidence>
<dbReference type="AlphaFoldDB" id="A0A8H4LRK4"/>
<dbReference type="InterPro" id="IPR002018">
    <property type="entry name" value="CarbesteraseB"/>
</dbReference>
<feature type="region of interest" description="Disordered" evidence="9">
    <location>
        <begin position="26"/>
        <end position="45"/>
    </location>
</feature>
<feature type="chain" id="PRO_5034577763" description="Carboxylic ester hydrolase" evidence="8">
    <location>
        <begin position="22"/>
        <end position="585"/>
    </location>
</feature>
<keyword evidence="6" id="KW-0443">Lipid metabolism</keyword>
<dbReference type="FunFam" id="3.40.50.1820:FF:000213">
    <property type="entry name" value="Carboxylic ester hydrolase"/>
    <property type="match status" value="1"/>
</dbReference>
<evidence type="ECO:0000313" key="11">
    <source>
        <dbReference type="EMBL" id="KAF4504089.1"/>
    </source>
</evidence>
<dbReference type="EMBL" id="JAAVMX010000012">
    <property type="protein sequence ID" value="KAF4504089.1"/>
    <property type="molecule type" value="Genomic_DNA"/>
</dbReference>
<evidence type="ECO:0000256" key="7">
    <source>
        <dbReference type="ARBA" id="ARBA00023180"/>
    </source>
</evidence>
<accession>A0A8H4LRK4</accession>
<sequence length="585" mass="63646">MMKSLAIQAALAGLFVPSVWAVAAPDSTPAPPSPAPDPGPPQVQQHRHVKVHVPGGGGTITGKSRLGVEVFNGIPYADPPVGPLRLRPPRRLSRKLGDVDATGSAPACPQMYVSSEAVDGLGRILNTLLQLPLLKRLNGQEDCLTVDVARPEGTRAGDKLPVLFWIYGGGFELGSTRTYDATSLLTTAMQNGQPFVYVAVNYRVAGFGFMPGKEVLRDGSANIGLLDQRMGLEWVADHIEAFGGDASKVTIWGESAGSISVYNQMLLFGGNASYHGRPLFRGAIMNSGSSVPADPVDCPKGQAVYDLVVAQAGCSGARDGLECLRALPYDEFLRASTAPPGILSYSSLALSYLPRPDGRVLEDSPDKMAEQGRYHAVPTIIGGQEDEGTIFAVSQTNLTTADDMADYLKQHFFHAAPRDKLKDYVDLYEPAHVEGSPFRTGLLNELYPGFKRVAAILADVGFVSNRRKVLKEGARAHPDVPTWSYLSSYLYGTPFVGTFHASDILFIFYGILPNKAMQSCRTYYFNFLHNLDPNKGVGGYAEWPRWRDGNRLMWFKSAFENEIIDDDFRGGALGWLEEHGDMLRI</sequence>
<dbReference type="InterPro" id="IPR029058">
    <property type="entry name" value="AB_hydrolase_fold"/>
</dbReference>
<dbReference type="GO" id="GO:0016787">
    <property type="term" value="F:hydrolase activity"/>
    <property type="evidence" value="ECO:0007669"/>
    <property type="project" value="UniProtKB-KW"/>
</dbReference>
<dbReference type="EC" id="3.1.1.-" evidence="8"/>
<evidence type="ECO:0000256" key="3">
    <source>
        <dbReference type="ARBA" id="ARBA00022525"/>
    </source>
</evidence>
<dbReference type="InterPro" id="IPR019826">
    <property type="entry name" value="Carboxylesterase_B_AS"/>
</dbReference>
<protein>
    <recommendedName>
        <fullName evidence="8">Carboxylic ester hydrolase</fullName>
        <ecNumber evidence="8">3.1.1.-</ecNumber>
    </recommendedName>
</protein>
<dbReference type="OrthoDB" id="408631at2759"/>
<evidence type="ECO:0000256" key="1">
    <source>
        <dbReference type="ARBA" id="ARBA00004613"/>
    </source>
</evidence>
<evidence type="ECO:0000259" key="10">
    <source>
        <dbReference type="Pfam" id="PF00135"/>
    </source>
</evidence>
<keyword evidence="7" id="KW-0325">Glycoprotein</keyword>
<comment type="subcellular location">
    <subcellularLocation>
        <location evidence="1">Secreted</location>
    </subcellularLocation>
</comment>
<reference evidence="11 12" key="1">
    <citation type="journal article" date="2020" name="Genome Biol. Evol.">
        <title>A new high-quality draft genome assembly of the Chinese cordyceps Ophiocordyceps sinensis.</title>
        <authorList>
            <person name="Shu R."/>
            <person name="Zhang J."/>
            <person name="Meng Q."/>
            <person name="Zhang H."/>
            <person name="Zhou G."/>
            <person name="Li M."/>
            <person name="Wu P."/>
            <person name="Zhao Y."/>
            <person name="Chen C."/>
            <person name="Qin Q."/>
        </authorList>
    </citation>
    <scope>NUCLEOTIDE SEQUENCE [LARGE SCALE GENOMIC DNA]</scope>
    <source>
        <strain evidence="11 12">IOZ07</strain>
    </source>
</reference>